<evidence type="ECO:0000313" key="2">
    <source>
        <dbReference type="Proteomes" id="UP000828251"/>
    </source>
</evidence>
<reference evidence="1 2" key="1">
    <citation type="journal article" date="2021" name="Plant Biotechnol. J.">
        <title>Multi-omics assisted identification of the key and species-specific regulatory components of drought-tolerant mechanisms in Gossypium stocksii.</title>
        <authorList>
            <person name="Yu D."/>
            <person name="Ke L."/>
            <person name="Zhang D."/>
            <person name="Wu Y."/>
            <person name="Sun Y."/>
            <person name="Mei J."/>
            <person name="Sun J."/>
            <person name="Sun Y."/>
        </authorList>
    </citation>
    <scope>NUCLEOTIDE SEQUENCE [LARGE SCALE GENOMIC DNA]</scope>
    <source>
        <strain evidence="2">cv. E1</strain>
        <tissue evidence="1">Leaf</tissue>
    </source>
</reference>
<dbReference type="PANTHER" id="PTHR31286:SF99">
    <property type="entry name" value="DUF4283 DOMAIN-CONTAINING PROTEIN"/>
    <property type="match status" value="1"/>
</dbReference>
<proteinExistence type="predicted"/>
<dbReference type="AlphaFoldDB" id="A0A9D3WKP7"/>
<protein>
    <submittedName>
        <fullName evidence="1">Uncharacterized protein</fullName>
    </submittedName>
</protein>
<name>A0A9D3WKP7_9ROSI</name>
<dbReference type="EMBL" id="JAIQCV010000001">
    <property type="protein sequence ID" value="KAH1130394.1"/>
    <property type="molecule type" value="Genomic_DNA"/>
</dbReference>
<gene>
    <name evidence="1" type="ORF">J1N35_001772</name>
</gene>
<dbReference type="InterPro" id="IPR040256">
    <property type="entry name" value="At4g02000-like"/>
</dbReference>
<keyword evidence="2" id="KW-1185">Reference proteome</keyword>
<dbReference type="OrthoDB" id="1002344at2759"/>
<organism evidence="1 2">
    <name type="scientific">Gossypium stocksii</name>
    <dbReference type="NCBI Taxonomy" id="47602"/>
    <lineage>
        <taxon>Eukaryota</taxon>
        <taxon>Viridiplantae</taxon>
        <taxon>Streptophyta</taxon>
        <taxon>Embryophyta</taxon>
        <taxon>Tracheophyta</taxon>
        <taxon>Spermatophyta</taxon>
        <taxon>Magnoliopsida</taxon>
        <taxon>eudicotyledons</taxon>
        <taxon>Gunneridae</taxon>
        <taxon>Pentapetalae</taxon>
        <taxon>rosids</taxon>
        <taxon>malvids</taxon>
        <taxon>Malvales</taxon>
        <taxon>Malvaceae</taxon>
        <taxon>Malvoideae</taxon>
        <taxon>Gossypium</taxon>
    </lineage>
</organism>
<evidence type="ECO:0000313" key="1">
    <source>
        <dbReference type="EMBL" id="KAH1130394.1"/>
    </source>
</evidence>
<comment type="caution">
    <text evidence="1">The sequence shown here is derived from an EMBL/GenBank/DDBJ whole genome shotgun (WGS) entry which is preliminary data.</text>
</comment>
<sequence>MLSGLPEGYYLYCLLRAIGQVIRPVVKLDMHTVSACQGWFVWLAVCVDFRKSLVPKVKINGRMQHVEYESLQNVGFKCGRYGHGLNILMGFAMPSPKNKARTCIEEIRV</sequence>
<accession>A0A9D3WKP7</accession>
<dbReference type="Proteomes" id="UP000828251">
    <property type="component" value="Unassembled WGS sequence"/>
</dbReference>
<dbReference type="PANTHER" id="PTHR31286">
    <property type="entry name" value="GLYCINE-RICH CELL WALL STRUCTURAL PROTEIN 1.8-LIKE"/>
    <property type="match status" value="1"/>
</dbReference>